<name>A0A9N9X3M5_PHACE</name>
<dbReference type="InterPro" id="IPR016187">
    <property type="entry name" value="CTDL_fold"/>
</dbReference>
<keyword evidence="3" id="KW-1185">Reference proteome</keyword>
<dbReference type="InterPro" id="IPR050828">
    <property type="entry name" value="C-type_lectin/matrix_domain"/>
</dbReference>
<sequence length="358" mass="41824">MSAETIQTTYVCPANFIAVDKKCYHFSTKEVPWTESHFHCQLSNGSLTVINSYRENNQLRGYLSTGNGSSLALNEYWLDGIYDWEQKMWKWGSTGQNIQFNKFSRNNIGDKYKWKCVSLHGARNKWMARKCTKRKRFICQTDSNIFVQFQHVDEKYKEFDISKCSDKNLKKFEQKKCLELLDNLENNEPAAYVKVLSGNRNSTKYRYVAKVEGQIDENDYNVLGLKSLDTTKMAFKIVPNDSFTVSLEDIIAILEAPAKRHERWIGGIFDWKTKMWRWAMTGKPITYNGFHSEAINREKSGELSWNSIFMDPKWDNHWNADKQTEKKWFICQMKAQAVKNLGSPRISQPRAVIHNLVP</sequence>
<feature type="domain" description="C-type lectin" evidence="1">
    <location>
        <begin position="19"/>
        <end position="140"/>
    </location>
</feature>
<dbReference type="PROSITE" id="PS50041">
    <property type="entry name" value="C_TYPE_LECTIN_2"/>
    <property type="match status" value="1"/>
</dbReference>
<reference evidence="2" key="1">
    <citation type="submission" date="2022-01" db="EMBL/GenBank/DDBJ databases">
        <authorList>
            <person name="King R."/>
        </authorList>
    </citation>
    <scope>NUCLEOTIDE SEQUENCE</scope>
</reference>
<dbReference type="CDD" id="cd00037">
    <property type="entry name" value="CLECT"/>
    <property type="match status" value="2"/>
</dbReference>
<proteinExistence type="predicted"/>
<dbReference type="SUPFAM" id="SSF56436">
    <property type="entry name" value="C-type lectin-like"/>
    <property type="match status" value="2"/>
</dbReference>
<evidence type="ECO:0000313" key="3">
    <source>
        <dbReference type="Proteomes" id="UP001153737"/>
    </source>
</evidence>
<evidence type="ECO:0000259" key="1">
    <source>
        <dbReference type="PROSITE" id="PS50041"/>
    </source>
</evidence>
<dbReference type="PANTHER" id="PTHR45710:SF26">
    <property type="entry name" value="RH26557P"/>
    <property type="match status" value="1"/>
</dbReference>
<dbReference type="InterPro" id="IPR016186">
    <property type="entry name" value="C-type_lectin-like/link_sf"/>
</dbReference>
<dbReference type="EMBL" id="OU896715">
    <property type="protein sequence ID" value="CAG9825833.1"/>
    <property type="molecule type" value="Genomic_DNA"/>
</dbReference>
<accession>A0A9N9X3M5</accession>
<dbReference type="OrthoDB" id="6133475at2759"/>
<gene>
    <name evidence="2" type="ORF">PHAECO_LOCUS12935</name>
</gene>
<evidence type="ECO:0000313" key="2">
    <source>
        <dbReference type="EMBL" id="CAG9825833.1"/>
    </source>
</evidence>
<dbReference type="PANTHER" id="PTHR45710">
    <property type="entry name" value="C-TYPE LECTIN DOMAIN-CONTAINING PROTEIN 180"/>
    <property type="match status" value="1"/>
</dbReference>
<organism evidence="2 3">
    <name type="scientific">Phaedon cochleariae</name>
    <name type="common">Mustard beetle</name>
    <dbReference type="NCBI Taxonomy" id="80249"/>
    <lineage>
        <taxon>Eukaryota</taxon>
        <taxon>Metazoa</taxon>
        <taxon>Ecdysozoa</taxon>
        <taxon>Arthropoda</taxon>
        <taxon>Hexapoda</taxon>
        <taxon>Insecta</taxon>
        <taxon>Pterygota</taxon>
        <taxon>Neoptera</taxon>
        <taxon>Endopterygota</taxon>
        <taxon>Coleoptera</taxon>
        <taxon>Polyphaga</taxon>
        <taxon>Cucujiformia</taxon>
        <taxon>Chrysomeloidea</taxon>
        <taxon>Chrysomelidae</taxon>
        <taxon>Chrysomelinae</taxon>
        <taxon>Chrysomelini</taxon>
        <taxon>Phaedon</taxon>
    </lineage>
</organism>
<dbReference type="Pfam" id="PF00059">
    <property type="entry name" value="Lectin_C"/>
    <property type="match status" value="1"/>
</dbReference>
<dbReference type="Proteomes" id="UP001153737">
    <property type="component" value="Chromosome 9"/>
</dbReference>
<dbReference type="Gene3D" id="3.10.100.10">
    <property type="entry name" value="Mannose-Binding Protein A, subunit A"/>
    <property type="match status" value="2"/>
</dbReference>
<dbReference type="InterPro" id="IPR001304">
    <property type="entry name" value="C-type_lectin-like"/>
</dbReference>
<protein>
    <recommendedName>
        <fullName evidence="1">C-type lectin domain-containing protein</fullName>
    </recommendedName>
</protein>
<dbReference type="AlphaFoldDB" id="A0A9N9X3M5"/>
<reference evidence="2" key="2">
    <citation type="submission" date="2022-10" db="EMBL/GenBank/DDBJ databases">
        <authorList>
            <consortium name="ENA_rothamsted_submissions"/>
            <consortium name="culmorum"/>
            <person name="King R."/>
        </authorList>
    </citation>
    <scope>NUCLEOTIDE SEQUENCE</scope>
</reference>
<dbReference type="SMART" id="SM00034">
    <property type="entry name" value="CLECT"/>
    <property type="match status" value="1"/>
</dbReference>